<comment type="subunit">
    <text evidence="2">Associates with the RNA polymerase II complex.</text>
</comment>
<evidence type="ECO:0000259" key="4">
    <source>
        <dbReference type="PROSITE" id="PS51391"/>
    </source>
</evidence>
<keyword evidence="2" id="KW-0007">Acetylation</keyword>
<sequence length="340" mass="38725">MASFSRAVFVQKLSKLRISHRSIVNLSRWVLQFRRNAGSVVTVWLQQFRLVTPGRKIIFLYLANDVLQNGRRGGPEFLILFATVLREAARLVARSRHAACRACFCRLLDIWQERKVYIDEFIQNLRLPLGEPQTLPPTVTEEQRPPEKQTFGAIQESEPRSVPEGPSPQPSILNLPLIEKMIRALQNLQQSASGDTGEMPTLPPEVQDVSFVKRVAGTREAKNLTELMEKKCVSLLEYSSLLGHKIDEQHNLIELILLCTQNQYEVLVEKEKKYEESKKKYQEATQISIQLRSPIPDCLQGALSPTPLDSLTKEEVLASFLRPNATFAPFHLPHPFFFPS</sequence>
<dbReference type="Proteomes" id="UP000002279">
    <property type="component" value="Chromosome X5"/>
</dbReference>
<evidence type="ECO:0000256" key="3">
    <source>
        <dbReference type="SAM" id="MobiDB-lite"/>
    </source>
</evidence>
<dbReference type="SUPFAM" id="SSF48464">
    <property type="entry name" value="ENTH/VHS domain"/>
    <property type="match status" value="1"/>
</dbReference>
<evidence type="ECO:0000256" key="1">
    <source>
        <dbReference type="ARBA" id="ARBA00034310"/>
    </source>
</evidence>
<dbReference type="GO" id="GO:0031124">
    <property type="term" value="P:mRNA 3'-end processing"/>
    <property type="evidence" value="ECO:0000318"/>
    <property type="project" value="GO_Central"/>
</dbReference>
<evidence type="ECO:0000313" key="5">
    <source>
        <dbReference type="Ensembl" id="ENSOANP00000041777.1"/>
    </source>
</evidence>
<feature type="region of interest" description="Disordered" evidence="3">
    <location>
        <begin position="132"/>
        <end position="169"/>
    </location>
</feature>
<dbReference type="InterPro" id="IPR032337">
    <property type="entry name" value="RPRD1A/B_C"/>
</dbReference>
<reference evidence="5" key="2">
    <citation type="submission" date="2025-08" db="UniProtKB">
        <authorList>
            <consortium name="Ensembl"/>
        </authorList>
    </citation>
    <scope>IDENTIFICATION</scope>
    <source>
        <strain evidence="5">Glennie</strain>
    </source>
</reference>
<feature type="domain" description="CID" evidence="4">
    <location>
        <begin position="1"/>
        <end position="133"/>
    </location>
</feature>
<comment type="function">
    <text evidence="2">Interacts with phosphorylated C-terminal heptapeptide repeat domain (CTD) of the largest RNA polymerase II subunit POLR2A, and participates in dephosphorylation of the CTD.</text>
</comment>
<dbReference type="InterPro" id="IPR006569">
    <property type="entry name" value="CID_dom"/>
</dbReference>
<dbReference type="Gene3D" id="1.25.40.90">
    <property type="match status" value="1"/>
</dbReference>
<evidence type="ECO:0000256" key="2">
    <source>
        <dbReference type="RuleBase" id="RU369021"/>
    </source>
</evidence>
<name>A0A6I8NM65_ORNAN</name>
<comment type="similarity">
    <text evidence="1 2">Belongs to the UPF0400 (RTT103) family.</text>
</comment>
<dbReference type="SMART" id="SM00582">
    <property type="entry name" value="RPR"/>
    <property type="match status" value="1"/>
</dbReference>
<dbReference type="CDD" id="cd16981">
    <property type="entry name" value="CID_RPRD_like"/>
    <property type="match status" value="1"/>
</dbReference>
<dbReference type="InParanoid" id="A0A6I8NM65"/>
<dbReference type="PANTHER" id="PTHR12460:SF3">
    <property type="entry name" value="REGULATION OF NUCLEAR PRE-MRNA DOMAIN-CONTAINING PROTEIN 1B"/>
    <property type="match status" value="1"/>
</dbReference>
<dbReference type="InterPro" id="IPR008942">
    <property type="entry name" value="ENTH_VHS"/>
</dbReference>
<dbReference type="Pfam" id="PF16566">
    <property type="entry name" value="CREPT"/>
    <property type="match status" value="1"/>
</dbReference>
<organism evidence="5 6">
    <name type="scientific">Ornithorhynchus anatinus</name>
    <name type="common">Duckbill platypus</name>
    <dbReference type="NCBI Taxonomy" id="9258"/>
    <lineage>
        <taxon>Eukaryota</taxon>
        <taxon>Metazoa</taxon>
        <taxon>Chordata</taxon>
        <taxon>Craniata</taxon>
        <taxon>Vertebrata</taxon>
        <taxon>Euteleostomi</taxon>
        <taxon>Mammalia</taxon>
        <taxon>Monotremata</taxon>
        <taxon>Ornithorhynchidae</taxon>
        <taxon>Ornithorhynchus</taxon>
    </lineage>
</organism>
<dbReference type="GeneTree" id="ENSGT00950000183094"/>
<accession>A0A6I8NM65</accession>
<evidence type="ECO:0000313" key="6">
    <source>
        <dbReference type="Proteomes" id="UP000002279"/>
    </source>
</evidence>
<reference evidence="5 6" key="1">
    <citation type="journal article" date="2008" name="Nature">
        <title>Genome analysis of the platypus reveals unique signatures of evolution.</title>
        <authorList>
            <person name="Warren W.C."/>
            <person name="Hillier L.W."/>
            <person name="Marshall Graves J.A."/>
            <person name="Birney E."/>
            <person name="Ponting C.P."/>
            <person name="Grutzner F."/>
            <person name="Belov K."/>
            <person name="Miller W."/>
            <person name="Clarke L."/>
            <person name="Chinwalla A.T."/>
            <person name="Yang S.P."/>
            <person name="Heger A."/>
            <person name="Locke D.P."/>
            <person name="Miethke P."/>
            <person name="Waters P.D."/>
            <person name="Veyrunes F."/>
            <person name="Fulton L."/>
            <person name="Fulton B."/>
            <person name="Graves T."/>
            <person name="Wallis J."/>
            <person name="Puente X.S."/>
            <person name="Lopez-Otin C."/>
            <person name="Ordonez G.R."/>
            <person name="Eichler E.E."/>
            <person name="Chen L."/>
            <person name="Cheng Z."/>
            <person name="Deakin J.E."/>
            <person name="Alsop A."/>
            <person name="Thompson K."/>
            <person name="Kirby P."/>
            <person name="Papenfuss A.T."/>
            <person name="Wakefield M.J."/>
            <person name="Olender T."/>
            <person name="Lancet D."/>
            <person name="Huttley G.A."/>
            <person name="Smit A.F."/>
            <person name="Pask A."/>
            <person name="Temple-Smith P."/>
            <person name="Batzer M.A."/>
            <person name="Walker J.A."/>
            <person name="Konkel M.K."/>
            <person name="Harris R.S."/>
            <person name="Whittington C.M."/>
            <person name="Wong E.S."/>
            <person name="Gemmell N.J."/>
            <person name="Buschiazzo E."/>
            <person name="Vargas Jentzsch I.M."/>
            <person name="Merkel A."/>
            <person name="Schmitz J."/>
            <person name="Zemann A."/>
            <person name="Churakov G."/>
            <person name="Kriegs J.O."/>
            <person name="Brosius J."/>
            <person name="Murchison E.P."/>
            <person name="Sachidanandam R."/>
            <person name="Smith C."/>
            <person name="Hannon G.J."/>
            <person name="Tsend-Ayush E."/>
            <person name="McMillan D."/>
            <person name="Attenborough R."/>
            <person name="Rens W."/>
            <person name="Ferguson-Smith M."/>
            <person name="Lefevre C.M."/>
            <person name="Sharp J.A."/>
            <person name="Nicholas K.R."/>
            <person name="Ray D.A."/>
            <person name="Kube M."/>
            <person name="Reinhardt R."/>
            <person name="Pringle T.H."/>
            <person name="Taylor J."/>
            <person name="Jones R.C."/>
            <person name="Nixon B."/>
            <person name="Dacheux J.L."/>
            <person name="Niwa H."/>
            <person name="Sekita Y."/>
            <person name="Huang X."/>
            <person name="Stark A."/>
            <person name="Kheradpour P."/>
            <person name="Kellis M."/>
            <person name="Flicek P."/>
            <person name="Chen Y."/>
            <person name="Webber C."/>
            <person name="Hardison R."/>
            <person name="Nelson J."/>
            <person name="Hallsworth-Pepin K."/>
            <person name="Delehaunty K."/>
            <person name="Markovic C."/>
            <person name="Minx P."/>
            <person name="Feng Y."/>
            <person name="Kremitzki C."/>
            <person name="Mitreva M."/>
            <person name="Glasscock J."/>
            <person name="Wylie T."/>
            <person name="Wohldmann P."/>
            <person name="Thiru P."/>
            <person name="Nhan M.N."/>
            <person name="Pohl C.S."/>
            <person name="Smith S.M."/>
            <person name="Hou S."/>
            <person name="Nefedov M."/>
            <person name="de Jong P.J."/>
            <person name="Renfree M.B."/>
            <person name="Mardis E.R."/>
            <person name="Wilson R.K."/>
        </authorList>
    </citation>
    <scope>NUCLEOTIDE SEQUENCE [LARGE SCALE GENOMIC DNA]</scope>
    <source>
        <strain evidence="5 6">Glennie</strain>
    </source>
</reference>
<dbReference type="Gene3D" id="6.10.250.2560">
    <property type="match status" value="1"/>
</dbReference>
<dbReference type="PROSITE" id="PS51391">
    <property type="entry name" value="CID"/>
    <property type="match status" value="1"/>
</dbReference>
<protein>
    <recommendedName>
        <fullName evidence="2">Regulation of nuclear pre-mRNA domain-containing protein</fullName>
    </recommendedName>
</protein>
<dbReference type="Ensembl" id="ENSOANT00000071673.1">
    <property type="protein sequence ID" value="ENSOANP00000041777.1"/>
    <property type="gene ID" value="ENSOANG00000039364.1"/>
</dbReference>
<dbReference type="Pfam" id="PF04818">
    <property type="entry name" value="CID"/>
    <property type="match status" value="1"/>
</dbReference>
<dbReference type="Bgee" id="ENSOANG00000039364">
    <property type="expression patterns" value="Expressed in testis and 1 other cell type or tissue"/>
</dbReference>
<reference evidence="5" key="3">
    <citation type="submission" date="2025-09" db="UniProtKB">
        <authorList>
            <consortium name="Ensembl"/>
        </authorList>
    </citation>
    <scope>IDENTIFICATION</scope>
    <source>
        <strain evidence="5">Glennie</strain>
    </source>
</reference>
<proteinExistence type="inferred from homology"/>
<dbReference type="AlphaFoldDB" id="A0A6I8NM65"/>
<dbReference type="GO" id="GO:0000993">
    <property type="term" value="F:RNA polymerase II complex binding"/>
    <property type="evidence" value="ECO:0000318"/>
    <property type="project" value="GO_Central"/>
</dbReference>
<keyword evidence="6" id="KW-1185">Reference proteome</keyword>
<dbReference type="PANTHER" id="PTHR12460">
    <property type="entry name" value="CYCLIN-DEPENDENT KINASE INHIBITOR-RELATED PROTEIN"/>
    <property type="match status" value="1"/>
</dbReference>
<keyword evidence="2" id="KW-0597">Phosphoprotein</keyword>
<dbReference type="GO" id="GO:0008420">
    <property type="term" value="F:RNA polymerase II CTD heptapeptide repeat phosphatase activity"/>
    <property type="evidence" value="ECO:0007669"/>
    <property type="project" value="UniProtKB-UniRule"/>
</dbReference>